<dbReference type="Proteomes" id="UP001155483">
    <property type="component" value="Unassembled WGS sequence"/>
</dbReference>
<dbReference type="Pfam" id="PF13489">
    <property type="entry name" value="Methyltransf_23"/>
    <property type="match status" value="1"/>
</dbReference>
<accession>A0A9X2XWP9</accession>
<dbReference type="EMBL" id="JAOTIF010000015">
    <property type="protein sequence ID" value="MCU7550804.1"/>
    <property type="molecule type" value="Genomic_DNA"/>
</dbReference>
<reference evidence="1" key="1">
    <citation type="submission" date="2022-09" db="EMBL/GenBank/DDBJ databases">
        <authorList>
            <person name="Yuan C."/>
            <person name="Ke Z."/>
        </authorList>
    </citation>
    <scope>NUCLEOTIDE SEQUENCE</scope>
    <source>
        <strain evidence="1">LB-8</strain>
    </source>
</reference>
<name>A0A9X2XWP9_9BACT</name>
<organism evidence="1 2">
    <name type="scientific">Paraflavisolibacter caeni</name>
    <dbReference type="NCBI Taxonomy" id="2982496"/>
    <lineage>
        <taxon>Bacteria</taxon>
        <taxon>Pseudomonadati</taxon>
        <taxon>Bacteroidota</taxon>
        <taxon>Chitinophagia</taxon>
        <taxon>Chitinophagales</taxon>
        <taxon>Chitinophagaceae</taxon>
        <taxon>Paraflavisolibacter</taxon>
    </lineage>
</organism>
<gene>
    <name evidence="1" type="ORF">OCK74_16920</name>
</gene>
<sequence length="301" mass="34329">MNGIVHYTSCPVCNSTSIHPLLTVKDESVSGEQFVIWQCEQCSLRFTQDVPDETSIGPYYKSPDYISHTNINKGLLNKLYQGVRNFTLNQKANLLIHTTGLKQGSMLDVGCGIGAFINVMKNKGWQVEGAEPDEDARRLAKELFQLSIKQPSALFDFRPSSFDAISLWHVLEHVHDLHNYVEQLKTLLKENGQLFIAVPNYQSLDSEIYRLKWAAYDVPRHLYHFTPQAIQVLMKQHGMKVTAKKPMWFDSFYISLLSSKYRNGYTNWLGAAISGLRSNLKALMNKDRCSSLIYIITKNTD</sequence>
<comment type="caution">
    <text evidence="1">The sequence shown here is derived from an EMBL/GenBank/DDBJ whole genome shotgun (WGS) entry which is preliminary data.</text>
</comment>
<dbReference type="GO" id="GO:0008168">
    <property type="term" value="F:methyltransferase activity"/>
    <property type="evidence" value="ECO:0007669"/>
    <property type="project" value="UniProtKB-KW"/>
</dbReference>
<evidence type="ECO:0000313" key="2">
    <source>
        <dbReference type="Proteomes" id="UP001155483"/>
    </source>
</evidence>
<dbReference type="RefSeq" id="WP_279298241.1">
    <property type="nucleotide sequence ID" value="NZ_JAOTIF010000015.1"/>
</dbReference>
<keyword evidence="1" id="KW-0489">Methyltransferase</keyword>
<dbReference type="PANTHER" id="PTHR43861:SF6">
    <property type="entry name" value="METHYLTRANSFERASE TYPE 11"/>
    <property type="match status" value="1"/>
</dbReference>
<protein>
    <submittedName>
        <fullName evidence="1">Class I SAM-dependent methyltransferase</fullName>
    </submittedName>
</protein>
<keyword evidence="2" id="KW-1185">Reference proteome</keyword>
<dbReference type="PANTHER" id="PTHR43861">
    <property type="entry name" value="TRANS-ACONITATE 2-METHYLTRANSFERASE-RELATED"/>
    <property type="match status" value="1"/>
</dbReference>
<keyword evidence="1" id="KW-0808">Transferase</keyword>
<dbReference type="AlphaFoldDB" id="A0A9X2XWP9"/>
<reference evidence="1" key="2">
    <citation type="submission" date="2023-04" db="EMBL/GenBank/DDBJ databases">
        <title>Paracnuella aquatica gen. nov., sp. nov., a member of the family Chitinophagaceae isolated from a hot spring.</title>
        <authorList>
            <person name="Wang C."/>
        </authorList>
    </citation>
    <scope>NUCLEOTIDE SEQUENCE</scope>
    <source>
        <strain evidence="1">LB-8</strain>
    </source>
</reference>
<dbReference type="SUPFAM" id="SSF53335">
    <property type="entry name" value="S-adenosyl-L-methionine-dependent methyltransferases"/>
    <property type="match status" value="1"/>
</dbReference>
<dbReference type="Gene3D" id="3.40.50.150">
    <property type="entry name" value="Vaccinia Virus protein VP39"/>
    <property type="match status" value="1"/>
</dbReference>
<dbReference type="GO" id="GO:0032259">
    <property type="term" value="P:methylation"/>
    <property type="evidence" value="ECO:0007669"/>
    <property type="project" value="UniProtKB-KW"/>
</dbReference>
<dbReference type="InterPro" id="IPR029063">
    <property type="entry name" value="SAM-dependent_MTases_sf"/>
</dbReference>
<dbReference type="CDD" id="cd02440">
    <property type="entry name" value="AdoMet_MTases"/>
    <property type="match status" value="1"/>
</dbReference>
<evidence type="ECO:0000313" key="1">
    <source>
        <dbReference type="EMBL" id="MCU7550804.1"/>
    </source>
</evidence>
<proteinExistence type="predicted"/>